<dbReference type="SMART" id="SM00465">
    <property type="entry name" value="GIYc"/>
    <property type="match status" value="1"/>
</dbReference>
<organism evidence="4">
    <name type="scientific">marine sediment metagenome</name>
    <dbReference type="NCBI Taxonomy" id="412755"/>
    <lineage>
        <taxon>unclassified sequences</taxon>
        <taxon>metagenomes</taxon>
        <taxon>ecological metagenomes</taxon>
    </lineage>
</organism>
<evidence type="ECO:0000313" key="4">
    <source>
        <dbReference type="EMBL" id="KKN24826.1"/>
    </source>
</evidence>
<accession>A0A0F9RIL5</accession>
<feature type="region of interest" description="Disordered" evidence="2">
    <location>
        <begin position="456"/>
        <end position="523"/>
    </location>
</feature>
<feature type="domain" description="GIY-YIG" evidence="3">
    <location>
        <begin position="9"/>
        <end position="116"/>
    </location>
</feature>
<dbReference type="Gene3D" id="3.40.1440.10">
    <property type="entry name" value="GIY-YIG endonuclease"/>
    <property type="match status" value="1"/>
</dbReference>
<name>A0A0F9RIL5_9ZZZZ</name>
<feature type="compositionally biased region" description="Basic and acidic residues" evidence="2">
    <location>
        <begin position="620"/>
        <end position="635"/>
    </location>
</feature>
<feature type="compositionally biased region" description="Basic and acidic residues" evidence="2">
    <location>
        <begin position="508"/>
        <end position="517"/>
    </location>
</feature>
<sequence>MVKSEQAPFGEIYRATNIQNGKIYLGQTVVSRWGEDKNPIEERWKEEVREAYAKQRRGDYRRYIENAIIKHGAENFELKKEDIAYSQEELDKKETDYIKQYDSMNPDKGYNLKEGGRGGRLSEMAKENLSKIGLEKWQKDLEYQKKQINERQERAKDSEWLKKMAEVNQEIARNQETLEKMSKVISKKWQDQKYQESVSKGVTEKWQEEKYRERQFKSRVDGKRKITDKREFLKDIREMQKKDLNKKHDMDGKCINKRIEEMLGHKGVKNFSQAKKYLENKNLNEVAKEINEKLSNQSQEYEGKKEISNKKEFLEDIQNMQSKEIAQKYDMHRSTISKRIQEMLGAHGVKNYTEAKKYLEDKNLDEVAKEINERLNNQSQKFEGKTEIQDKREFLEDIQKMQKNEMDYKYGMDAKTINKKIEELFGEHGVKNYTEAKEFLKDKNIDEVSKDIDQRNAEKYYENQTTETKTKDSEQEPIQKPSEGEKEGKKEESSEEQIEEPQNTNVEKTSEKPEENFNKSLKNLSEIQSDVYSEKYSHPVPQQGGQVLLGSQGDNVKAVIKKHCETINKSLTDTGSHKNLDYEGIDKICDDRYNDLNDFSENSHETDNDFDGIDENSSENNRDYDNIDEDYHNDGAEGGGEA</sequence>
<feature type="region of interest" description="Disordered" evidence="2">
    <location>
        <begin position="530"/>
        <end position="549"/>
    </location>
</feature>
<dbReference type="AlphaFoldDB" id="A0A0F9RIL5"/>
<comment type="caution">
    <text evidence="4">The sequence shown here is derived from an EMBL/GenBank/DDBJ whole genome shotgun (WGS) entry which is preliminary data.</text>
</comment>
<feature type="coiled-coil region" evidence="1">
    <location>
        <begin position="280"/>
        <end position="311"/>
    </location>
</feature>
<feature type="compositionally biased region" description="Basic and acidic residues" evidence="2">
    <location>
        <begin position="592"/>
        <end position="607"/>
    </location>
</feature>
<evidence type="ECO:0000256" key="2">
    <source>
        <dbReference type="SAM" id="MobiDB-lite"/>
    </source>
</evidence>
<reference evidence="4" key="1">
    <citation type="journal article" date="2015" name="Nature">
        <title>Complex archaea that bridge the gap between prokaryotes and eukaryotes.</title>
        <authorList>
            <person name="Spang A."/>
            <person name="Saw J.H."/>
            <person name="Jorgensen S.L."/>
            <person name="Zaremba-Niedzwiedzka K."/>
            <person name="Martijn J."/>
            <person name="Lind A.E."/>
            <person name="van Eijk R."/>
            <person name="Schleper C."/>
            <person name="Guy L."/>
            <person name="Ettema T.J."/>
        </authorList>
    </citation>
    <scope>NUCLEOTIDE SEQUENCE</scope>
</reference>
<dbReference type="EMBL" id="LAZR01002852">
    <property type="protein sequence ID" value="KKN24826.1"/>
    <property type="molecule type" value="Genomic_DNA"/>
</dbReference>
<feature type="compositionally biased region" description="Basic and acidic residues" evidence="2">
    <location>
        <begin position="482"/>
        <end position="492"/>
    </location>
</feature>
<keyword evidence="1" id="KW-0175">Coiled coil</keyword>
<dbReference type="InterPro" id="IPR000305">
    <property type="entry name" value="GIY-YIG_endonuc"/>
</dbReference>
<proteinExistence type="predicted"/>
<gene>
    <name evidence="4" type="ORF">LCGC14_0890950</name>
</gene>
<evidence type="ECO:0000256" key="1">
    <source>
        <dbReference type="SAM" id="Coils"/>
    </source>
</evidence>
<dbReference type="InterPro" id="IPR035901">
    <property type="entry name" value="GIY-YIG_endonuc_sf"/>
</dbReference>
<feature type="coiled-coil region" evidence="1">
    <location>
        <begin position="134"/>
        <end position="184"/>
    </location>
</feature>
<feature type="region of interest" description="Disordered" evidence="2">
    <location>
        <begin position="592"/>
        <end position="642"/>
    </location>
</feature>
<feature type="compositionally biased region" description="Low complexity" evidence="2">
    <location>
        <begin position="539"/>
        <end position="549"/>
    </location>
</feature>
<protein>
    <recommendedName>
        <fullName evidence="3">GIY-YIG domain-containing protein</fullName>
    </recommendedName>
</protein>
<dbReference type="CDD" id="cd10443">
    <property type="entry name" value="GIY-YIG_HE_Tlr8p_PBC-V_like"/>
    <property type="match status" value="1"/>
</dbReference>
<evidence type="ECO:0000259" key="3">
    <source>
        <dbReference type="SMART" id="SM00465"/>
    </source>
</evidence>
<feature type="compositionally biased region" description="Acidic residues" evidence="2">
    <location>
        <begin position="608"/>
        <end position="617"/>
    </location>
</feature>